<dbReference type="Proteomes" id="UP001525961">
    <property type="component" value="Unassembled WGS sequence"/>
</dbReference>
<evidence type="ECO:0000313" key="2">
    <source>
        <dbReference type="EMBL" id="MCT7981056.1"/>
    </source>
</evidence>
<accession>A0ABT2NEC6</accession>
<organism evidence="2 3">
    <name type="scientific">Laspinema olomoucense D3b</name>
    <dbReference type="NCBI Taxonomy" id="2953688"/>
    <lineage>
        <taxon>Bacteria</taxon>
        <taxon>Bacillati</taxon>
        <taxon>Cyanobacteriota</taxon>
        <taxon>Cyanophyceae</taxon>
        <taxon>Oscillatoriophycideae</taxon>
        <taxon>Oscillatoriales</taxon>
        <taxon>Laspinemataceae</taxon>
        <taxon>Laspinema</taxon>
        <taxon>Laspinema olomoucense</taxon>
    </lineage>
</organism>
<feature type="domain" description="Reverse transcriptase" evidence="1">
    <location>
        <begin position="1"/>
        <end position="284"/>
    </location>
</feature>
<keyword evidence="3" id="KW-1185">Reference proteome</keyword>
<dbReference type="InterPro" id="IPR051083">
    <property type="entry name" value="GrpII_Intron_Splice-Mob/Def"/>
</dbReference>
<comment type="caution">
    <text evidence="2">The sequence shown here is derived from an EMBL/GenBank/DDBJ whole genome shotgun (WGS) entry which is preliminary data.</text>
</comment>
<reference evidence="2 3" key="1">
    <citation type="journal article" date="2022" name="Front. Microbiol.">
        <title>High genomic differentiation and limited gene flow indicate recent cryptic speciation within the genus Laspinema (cyanobacteria).</title>
        <authorList>
            <person name="Stanojkovic A."/>
            <person name="Skoupy S."/>
            <person name="Skaloud P."/>
            <person name="Dvorak P."/>
        </authorList>
    </citation>
    <scope>NUCLEOTIDE SEQUENCE [LARGE SCALE GENOMIC DNA]</scope>
    <source>
        <strain evidence="2 3">D3b</strain>
    </source>
</reference>
<protein>
    <submittedName>
        <fullName evidence="2">RNA-directed DNA polymerase</fullName>
    </submittedName>
</protein>
<dbReference type="InterPro" id="IPR043502">
    <property type="entry name" value="DNA/RNA_pol_sf"/>
</dbReference>
<keyword evidence="2" id="KW-0548">Nucleotidyltransferase</keyword>
<dbReference type="InterPro" id="IPR000477">
    <property type="entry name" value="RT_dom"/>
</dbReference>
<dbReference type="RefSeq" id="WP_261237273.1">
    <property type="nucleotide sequence ID" value="NZ_JAMXFA010000051.1"/>
</dbReference>
<name>A0ABT2NEC6_9CYAN</name>
<evidence type="ECO:0000259" key="1">
    <source>
        <dbReference type="PROSITE" id="PS50878"/>
    </source>
</evidence>
<keyword evidence="2" id="KW-0808">Transferase</keyword>
<dbReference type="PROSITE" id="PS50878">
    <property type="entry name" value="RT_POL"/>
    <property type="match status" value="1"/>
</dbReference>
<evidence type="ECO:0000313" key="3">
    <source>
        <dbReference type="Proteomes" id="UP001525961"/>
    </source>
</evidence>
<gene>
    <name evidence="2" type="ORF">NG792_25340</name>
</gene>
<dbReference type="Pfam" id="PF00078">
    <property type="entry name" value="RVT_1"/>
    <property type="match status" value="1"/>
</dbReference>
<dbReference type="PANTHER" id="PTHR34047:SF8">
    <property type="entry name" value="PROTEIN YKFC"/>
    <property type="match status" value="1"/>
</dbReference>
<dbReference type="EMBL" id="JAMXFA010000051">
    <property type="protein sequence ID" value="MCT7981056.1"/>
    <property type="molecule type" value="Genomic_DNA"/>
</dbReference>
<dbReference type="SUPFAM" id="SSF56672">
    <property type="entry name" value="DNA/RNA polymerases"/>
    <property type="match status" value="1"/>
</dbReference>
<proteinExistence type="predicted"/>
<keyword evidence="2" id="KW-0695">RNA-directed DNA polymerase</keyword>
<dbReference type="CDD" id="cd01646">
    <property type="entry name" value="RT_Bac_retron_I"/>
    <property type="match status" value="1"/>
</dbReference>
<dbReference type="PANTHER" id="PTHR34047">
    <property type="entry name" value="NUCLEAR INTRON MATURASE 1, MITOCHONDRIAL-RELATED"/>
    <property type="match status" value="1"/>
</dbReference>
<dbReference type="GO" id="GO:0003964">
    <property type="term" value="F:RNA-directed DNA polymerase activity"/>
    <property type="evidence" value="ECO:0007669"/>
    <property type="project" value="UniProtKB-KW"/>
</dbReference>
<sequence length="351" mass="40938">MKRFGNLWPQISSFANLLIAARKAQKGKRFRPTVLEFNDNLESNLIQLQTELNSQTYQPGNYHQFYVYEPKKRLISAAPYRDRVVHHALCNIIAPLLERSFIDTSYANRIGYGSHCALEKFTTLARTHRYILQCDIRKFFPTINHSLLKAIIRRKIKCKNTLWLLDTIIDNGKNLDPVLHYFPGDDLLAPVLYPCGLPVGNLTSQFLANLYLNGFDHFILQALKIPAYVRYVDDFALFANDHTLLAQARPEIETYLATLRLKIHPIKSQLFETRHGANFLGFRILPQQIRVRSDSLQRLRGKLKTRYHEYQHQQIDQSQFQQSIQSWQAHLDHGNTAHLQHQLFDPMLVEF</sequence>